<organism evidence="14 15">
    <name type="scientific">Buttiauxella warmboldiae</name>
    <dbReference type="NCBI Taxonomy" id="82993"/>
    <lineage>
        <taxon>Bacteria</taxon>
        <taxon>Pseudomonadati</taxon>
        <taxon>Pseudomonadota</taxon>
        <taxon>Gammaproteobacteria</taxon>
        <taxon>Enterobacterales</taxon>
        <taxon>Enterobacteriaceae</taxon>
        <taxon>Buttiauxella</taxon>
    </lineage>
</organism>
<dbReference type="InterPro" id="IPR051206">
    <property type="entry name" value="NAMLAA_amidase_2"/>
</dbReference>
<dbReference type="GO" id="GO:0046872">
    <property type="term" value="F:metal ion binding"/>
    <property type="evidence" value="ECO:0007669"/>
    <property type="project" value="UniProtKB-KW"/>
</dbReference>
<dbReference type="SMART" id="SM00644">
    <property type="entry name" value="Ami_2"/>
    <property type="match status" value="1"/>
</dbReference>
<keyword evidence="8" id="KW-0378">Hydrolase</keyword>
<evidence type="ECO:0000256" key="7">
    <source>
        <dbReference type="ARBA" id="ARBA00022723"/>
    </source>
</evidence>
<evidence type="ECO:0000256" key="1">
    <source>
        <dbReference type="ARBA" id="ARBA00001561"/>
    </source>
</evidence>
<evidence type="ECO:0000256" key="9">
    <source>
        <dbReference type="ARBA" id="ARBA00022833"/>
    </source>
</evidence>
<dbReference type="EMBL" id="RPOH01000003">
    <property type="protein sequence ID" value="RPH30836.1"/>
    <property type="molecule type" value="Genomic_DNA"/>
</dbReference>
<dbReference type="CDD" id="cd06583">
    <property type="entry name" value="PGRP"/>
    <property type="match status" value="1"/>
</dbReference>
<dbReference type="SUPFAM" id="SSF55846">
    <property type="entry name" value="N-acetylmuramoyl-L-alanine amidase-like"/>
    <property type="match status" value="1"/>
</dbReference>
<comment type="catalytic activity">
    <reaction evidence="1">
        <text>Hydrolyzes the link between N-acetylmuramoyl residues and L-amino acid residues in certain cell-wall glycopeptides.</text>
        <dbReference type="EC" id="3.5.1.28"/>
    </reaction>
</comment>
<dbReference type="InterPro" id="IPR002502">
    <property type="entry name" value="Amidase_domain"/>
</dbReference>
<sequence>MQLKNGWLVGIKHLPSPHFDCRPEEETPSLLVVHNISLPPGEFGGPWIDALFSGTLDPAAHPYFADIAHLRVSAHCLIRRDGEIVQYVPFDKRAWHAGISLYQGRERCNDFSIGIELEGTDMLPYSDVQYQQLTAITARLIDIYPAIADHIAGHCDIAPERKTDPGPAFDWPRFRHLVEVMSNKERE</sequence>
<dbReference type="InterPro" id="IPR036505">
    <property type="entry name" value="Amidase/PGRP_sf"/>
</dbReference>
<dbReference type="EC" id="3.5.1.28" evidence="5"/>
<dbReference type="NCBIfam" id="NF008758">
    <property type="entry name" value="PRK11789.1"/>
    <property type="match status" value="1"/>
</dbReference>
<evidence type="ECO:0000256" key="12">
    <source>
        <dbReference type="ARBA" id="ARBA00042615"/>
    </source>
</evidence>
<comment type="caution">
    <text evidence="14">The sequence shown here is derived from an EMBL/GenBank/DDBJ whole genome shotgun (WGS) entry which is preliminary data.</text>
</comment>
<evidence type="ECO:0000259" key="13">
    <source>
        <dbReference type="SMART" id="SM00644"/>
    </source>
</evidence>
<dbReference type="Gene3D" id="3.40.80.10">
    <property type="entry name" value="Peptidoglycan recognition protein-like"/>
    <property type="match status" value="1"/>
</dbReference>
<feature type="domain" description="N-acetylmuramoyl-L-alanine amidase" evidence="13">
    <location>
        <begin position="16"/>
        <end position="166"/>
    </location>
</feature>
<keyword evidence="10" id="KW-0961">Cell wall biogenesis/degradation</keyword>
<evidence type="ECO:0000256" key="4">
    <source>
        <dbReference type="ARBA" id="ARBA00007553"/>
    </source>
</evidence>
<protein>
    <recommendedName>
        <fullName evidence="11">1,6-anhydro-N-acetylmuramyl-L-alanine amidase AmpD</fullName>
        <ecNumber evidence="5">3.5.1.28</ecNumber>
    </recommendedName>
    <alternativeName>
        <fullName evidence="12">N-acetylmuramoyl-L-alanine amidase</fullName>
    </alternativeName>
</protein>
<evidence type="ECO:0000256" key="6">
    <source>
        <dbReference type="ARBA" id="ARBA00022490"/>
    </source>
</evidence>
<comment type="subcellular location">
    <subcellularLocation>
        <location evidence="3">Cytoplasm</location>
    </subcellularLocation>
</comment>
<evidence type="ECO:0000256" key="8">
    <source>
        <dbReference type="ARBA" id="ARBA00022801"/>
    </source>
</evidence>
<evidence type="ECO:0000256" key="10">
    <source>
        <dbReference type="ARBA" id="ARBA00023316"/>
    </source>
</evidence>
<keyword evidence="15" id="KW-1185">Reference proteome</keyword>
<dbReference type="GO" id="GO:0071555">
    <property type="term" value="P:cell wall organization"/>
    <property type="evidence" value="ECO:0007669"/>
    <property type="project" value="UniProtKB-KW"/>
</dbReference>
<dbReference type="Pfam" id="PF01510">
    <property type="entry name" value="Amidase_2"/>
    <property type="match status" value="1"/>
</dbReference>
<reference evidence="14 15" key="1">
    <citation type="submission" date="2018-11" db="EMBL/GenBank/DDBJ databases">
        <title>Draft genome sequence of Buttiauxella warmboldiae CCUG 35512.</title>
        <authorList>
            <person name="Salva-Serra F."/>
            <person name="Marathe N."/>
            <person name="Moore E."/>
            <person name="Svensson L."/>
            <person name="Engstrom-Jakobsson H."/>
        </authorList>
    </citation>
    <scope>NUCLEOTIDE SEQUENCE [LARGE SCALE GENOMIC DNA]</scope>
    <source>
        <strain evidence="14 15">CCUG 35512</strain>
    </source>
</reference>
<dbReference type="PANTHER" id="PTHR30417">
    <property type="entry name" value="N-ACETYLMURAMOYL-L-ALANINE AMIDASE AMID"/>
    <property type="match status" value="1"/>
</dbReference>
<dbReference type="GO" id="GO:0009254">
    <property type="term" value="P:peptidoglycan turnover"/>
    <property type="evidence" value="ECO:0007669"/>
    <property type="project" value="TreeGrafter"/>
</dbReference>
<dbReference type="OrthoDB" id="9794842at2"/>
<dbReference type="GO" id="GO:0005737">
    <property type="term" value="C:cytoplasm"/>
    <property type="evidence" value="ECO:0007669"/>
    <property type="project" value="UniProtKB-SubCell"/>
</dbReference>
<keyword evidence="7" id="KW-0479">Metal-binding</keyword>
<evidence type="ECO:0000256" key="2">
    <source>
        <dbReference type="ARBA" id="ARBA00001947"/>
    </source>
</evidence>
<evidence type="ECO:0000256" key="11">
    <source>
        <dbReference type="ARBA" id="ARBA00039257"/>
    </source>
</evidence>
<evidence type="ECO:0000256" key="5">
    <source>
        <dbReference type="ARBA" id="ARBA00011901"/>
    </source>
</evidence>
<keyword evidence="6" id="KW-0963">Cytoplasm</keyword>
<dbReference type="GO" id="GO:0008745">
    <property type="term" value="F:N-acetylmuramoyl-L-alanine amidase activity"/>
    <property type="evidence" value="ECO:0007669"/>
    <property type="project" value="UniProtKB-EC"/>
</dbReference>
<dbReference type="RefSeq" id="WP_124022334.1">
    <property type="nucleotide sequence ID" value="NZ_RPOH01000003.1"/>
</dbReference>
<comment type="similarity">
    <text evidence="4">Belongs to the N-acetylmuramoyl-L-alanine amidase 2 family.</text>
</comment>
<dbReference type="FunFam" id="3.40.80.10:FF:000002">
    <property type="entry name" value="1,6-anhydro-N-acetylmuramyl-L-alanine amidase"/>
    <property type="match status" value="1"/>
</dbReference>
<evidence type="ECO:0000313" key="14">
    <source>
        <dbReference type="EMBL" id="RPH30836.1"/>
    </source>
</evidence>
<proteinExistence type="inferred from homology"/>
<comment type="cofactor">
    <cofactor evidence="2">
        <name>Zn(2+)</name>
        <dbReference type="ChEBI" id="CHEBI:29105"/>
    </cofactor>
</comment>
<keyword evidence="9" id="KW-0862">Zinc</keyword>
<dbReference type="AlphaFoldDB" id="A0A3N5EFY6"/>
<dbReference type="GO" id="GO:0009253">
    <property type="term" value="P:peptidoglycan catabolic process"/>
    <property type="evidence" value="ECO:0007669"/>
    <property type="project" value="InterPro"/>
</dbReference>
<evidence type="ECO:0000256" key="3">
    <source>
        <dbReference type="ARBA" id="ARBA00004496"/>
    </source>
</evidence>
<dbReference type="Proteomes" id="UP000268615">
    <property type="component" value="Unassembled WGS sequence"/>
</dbReference>
<dbReference type="PANTHER" id="PTHR30417:SF4">
    <property type="entry name" value="1,6-ANHYDRO-N-ACETYLMURAMYL-L-ALANINE AMIDASE AMPD"/>
    <property type="match status" value="1"/>
</dbReference>
<evidence type="ECO:0000313" key="15">
    <source>
        <dbReference type="Proteomes" id="UP000268615"/>
    </source>
</evidence>
<accession>A0A3N5EFY6</accession>
<gene>
    <name evidence="14" type="primary">ampD</name>
    <name evidence="14" type="ORF">EHN07_00800</name>
</gene>
<name>A0A3N5EFY6_9ENTR</name>